<protein>
    <recommendedName>
        <fullName evidence="4">Lipoprotein</fullName>
    </recommendedName>
</protein>
<proteinExistence type="predicted"/>
<dbReference type="Proteomes" id="UP000179935">
    <property type="component" value="Unassembled WGS sequence"/>
</dbReference>
<keyword evidence="3" id="KW-1185">Reference proteome</keyword>
<evidence type="ECO:0000313" key="2">
    <source>
        <dbReference type="EMBL" id="OIJ99763.1"/>
    </source>
</evidence>
<evidence type="ECO:0000313" key="3">
    <source>
        <dbReference type="Proteomes" id="UP000179935"/>
    </source>
</evidence>
<accession>A0A1S2Q155</accession>
<evidence type="ECO:0008006" key="4">
    <source>
        <dbReference type="Google" id="ProtNLM"/>
    </source>
</evidence>
<feature type="region of interest" description="Disordered" evidence="1">
    <location>
        <begin position="14"/>
        <end position="48"/>
    </location>
</feature>
<organism evidence="2 3">
    <name type="scientific">Streptomyces colonosanans</name>
    <dbReference type="NCBI Taxonomy" id="1428652"/>
    <lineage>
        <taxon>Bacteria</taxon>
        <taxon>Bacillati</taxon>
        <taxon>Actinomycetota</taxon>
        <taxon>Actinomycetes</taxon>
        <taxon>Kitasatosporales</taxon>
        <taxon>Streptomycetaceae</taxon>
        <taxon>Streptomyces</taxon>
    </lineage>
</organism>
<name>A0A1S2Q155_9ACTN</name>
<comment type="caution">
    <text evidence="2">The sequence shown here is derived from an EMBL/GenBank/DDBJ whole genome shotgun (WGS) entry which is preliminary data.</text>
</comment>
<sequence>MAATVALITLAGCGTGADEADDSGKADSSKRPAASKSASSDSGGSRGAQAAGLISKALDVTFDQDYLISTRRKKTEGTTVLRSAVRGGRAECEAHVRKGTGSLDFVVTSSALYSRGSKEALRMAPDAKEDPVRVEVMADRWVKRNTTAYKTMRDMCESKTRRTWLEKRMPSLDELAEATPTQRSGVVQGQPATTITYRREEGTLEFHIAAEGTPFLLQVTHPAKDLDESFSGFGKPFRVATPPGAVSELQIAKEVLAAQ</sequence>
<dbReference type="AlphaFoldDB" id="A0A1S2Q155"/>
<feature type="compositionally biased region" description="Low complexity" evidence="1">
    <location>
        <begin position="31"/>
        <end position="48"/>
    </location>
</feature>
<gene>
    <name evidence="2" type="ORF">BIV24_04385</name>
</gene>
<reference evidence="2 3" key="1">
    <citation type="submission" date="2016-10" db="EMBL/GenBank/DDBJ databases">
        <title>Genome sequence of Streptomyces sp. MUSC 93.</title>
        <authorList>
            <person name="Lee L.-H."/>
            <person name="Ser H.-L."/>
            <person name="Law J.W.-F."/>
        </authorList>
    </citation>
    <scope>NUCLEOTIDE SEQUENCE [LARGE SCALE GENOMIC DNA]</scope>
    <source>
        <strain evidence="2 3">MUSC 93</strain>
    </source>
</reference>
<evidence type="ECO:0000256" key="1">
    <source>
        <dbReference type="SAM" id="MobiDB-lite"/>
    </source>
</evidence>
<dbReference type="EMBL" id="MLYP01000008">
    <property type="protein sequence ID" value="OIJ99763.1"/>
    <property type="molecule type" value="Genomic_DNA"/>
</dbReference>
<dbReference type="STRING" id="1428652.BIV24_04385"/>